<evidence type="ECO:0000313" key="2">
    <source>
        <dbReference type="Proteomes" id="UP000821866"/>
    </source>
</evidence>
<name>A0A9J6EXW3_RHIMP</name>
<dbReference type="EMBL" id="JABSTU010000001">
    <property type="protein sequence ID" value="KAH8039259.1"/>
    <property type="molecule type" value="Genomic_DNA"/>
</dbReference>
<gene>
    <name evidence="1" type="ORF">HPB51_005505</name>
</gene>
<comment type="caution">
    <text evidence="1">The sequence shown here is derived from an EMBL/GenBank/DDBJ whole genome shotgun (WGS) entry which is preliminary data.</text>
</comment>
<organism evidence="1 2">
    <name type="scientific">Rhipicephalus microplus</name>
    <name type="common">Cattle tick</name>
    <name type="synonym">Boophilus microplus</name>
    <dbReference type="NCBI Taxonomy" id="6941"/>
    <lineage>
        <taxon>Eukaryota</taxon>
        <taxon>Metazoa</taxon>
        <taxon>Ecdysozoa</taxon>
        <taxon>Arthropoda</taxon>
        <taxon>Chelicerata</taxon>
        <taxon>Arachnida</taxon>
        <taxon>Acari</taxon>
        <taxon>Parasitiformes</taxon>
        <taxon>Ixodida</taxon>
        <taxon>Ixodoidea</taxon>
        <taxon>Ixodidae</taxon>
        <taxon>Rhipicephalinae</taxon>
        <taxon>Rhipicephalus</taxon>
        <taxon>Boophilus</taxon>
    </lineage>
</organism>
<keyword evidence="2" id="KW-1185">Reference proteome</keyword>
<proteinExistence type="predicted"/>
<reference evidence="1" key="1">
    <citation type="journal article" date="2020" name="Cell">
        <title>Large-Scale Comparative Analyses of Tick Genomes Elucidate Their Genetic Diversity and Vector Capacities.</title>
        <authorList>
            <consortium name="Tick Genome and Microbiome Consortium (TIGMIC)"/>
            <person name="Jia N."/>
            <person name="Wang J."/>
            <person name="Shi W."/>
            <person name="Du L."/>
            <person name="Sun Y."/>
            <person name="Zhan W."/>
            <person name="Jiang J.F."/>
            <person name="Wang Q."/>
            <person name="Zhang B."/>
            <person name="Ji P."/>
            <person name="Bell-Sakyi L."/>
            <person name="Cui X.M."/>
            <person name="Yuan T.T."/>
            <person name="Jiang B.G."/>
            <person name="Yang W.F."/>
            <person name="Lam T.T."/>
            <person name="Chang Q.C."/>
            <person name="Ding S.J."/>
            <person name="Wang X.J."/>
            <person name="Zhu J.G."/>
            <person name="Ruan X.D."/>
            <person name="Zhao L."/>
            <person name="Wei J.T."/>
            <person name="Ye R.Z."/>
            <person name="Que T.C."/>
            <person name="Du C.H."/>
            <person name="Zhou Y.H."/>
            <person name="Cheng J.X."/>
            <person name="Dai P.F."/>
            <person name="Guo W.B."/>
            <person name="Han X.H."/>
            <person name="Huang E.J."/>
            <person name="Li L.F."/>
            <person name="Wei W."/>
            <person name="Gao Y.C."/>
            <person name="Liu J.Z."/>
            <person name="Shao H.Z."/>
            <person name="Wang X."/>
            <person name="Wang C.C."/>
            <person name="Yang T.C."/>
            <person name="Huo Q.B."/>
            <person name="Li W."/>
            <person name="Chen H.Y."/>
            <person name="Chen S.E."/>
            <person name="Zhou L.G."/>
            <person name="Ni X.B."/>
            <person name="Tian J.H."/>
            <person name="Sheng Y."/>
            <person name="Liu T."/>
            <person name="Pan Y.S."/>
            <person name="Xia L.Y."/>
            <person name="Li J."/>
            <person name="Zhao F."/>
            <person name="Cao W.C."/>
        </authorList>
    </citation>
    <scope>NUCLEOTIDE SEQUENCE</scope>
    <source>
        <strain evidence="1">Rmic-2018</strain>
    </source>
</reference>
<evidence type="ECO:0000313" key="1">
    <source>
        <dbReference type="EMBL" id="KAH8039259.1"/>
    </source>
</evidence>
<protein>
    <submittedName>
        <fullName evidence="1">Uncharacterized protein</fullName>
    </submittedName>
</protein>
<sequence>MATAQRSGTQDLMQGIDLPDESELDVIVEDLPALSPYLGNVVGYIAGFVCQMVKRKIPCAVCYSATIAETCGSALLNRKNRGGLSKPSSSTTYICQLT</sequence>
<reference evidence="1" key="2">
    <citation type="submission" date="2021-09" db="EMBL/GenBank/DDBJ databases">
        <authorList>
            <person name="Jia N."/>
            <person name="Wang J."/>
            <person name="Shi W."/>
            <person name="Du L."/>
            <person name="Sun Y."/>
            <person name="Zhan W."/>
            <person name="Jiang J."/>
            <person name="Wang Q."/>
            <person name="Zhang B."/>
            <person name="Ji P."/>
            <person name="Sakyi L.B."/>
            <person name="Cui X."/>
            <person name="Yuan T."/>
            <person name="Jiang B."/>
            <person name="Yang W."/>
            <person name="Lam T.T.-Y."/>
            <person name="Chang Q."/>
            <person name="Ding S."/>
            <person name="Wang X."/>
            <person name="Zhu J."/>
            <person name="Ruan X."/>
            <person name="Zhao L."/>
            <person name="Wei J."/>
            <person name="Que T."/>
            <person name="Du C."/>
            <person name="Cheng J."/>
            <person name="Dai P."/>
            <person name="Han X."/>
            <person name="Huang E."/>
            <person name="Gao Y."/>
            <person name="Liu J."/>
            <person name="Shao H."/>
            <person name="Ye R."/>
            <person name="Li L."/>
            <person name="Wei W."/>
            <person name="Wang X."/>
            <person name="Wang C."/>
            <person name="Huo Q."/>
            <person name="Li W."/>
            <person name="Guo W."/>
            <person name="Chen H."/>
            <person name="Chen S."/>
            <person name="Zhou L."/>
            <person name="Zhou L."/>
            <person name="Ni X."/>
            <person name="Tian J."/>
            <person name="Zhou Y."/>
            <person name="Sheng Y."/>
            <person name="Liu T."/>
            <person name="Pan Y."/>
            <person name="Xia L."/>
            <person name="Li J."/>
            <person name="Zhao F."/>
            <person name="Cao W."/>
        </authorList>
    </citation>
    <scope>NUCLEOTIDE SEQUENCE</scope>
    <source>
        <strain evidence="1">Rmic-2018</strain>
        <tissue evidence="1">Larvae</tissue>
    </source>
</reference>
<dbReference type="Proteomes" id="UP000821866">
    <property type="component" value="Chromosome 1"/>
</dbReference>
<dbReference type="AlphaFoldDB" id="A0A9J6EXW3"/>
<accession>A0A9J6EXW3</accession>
<dbReference type="VEuPathDB" id="VectorBase:LOC119168446"/>